<dbReference type="EMBL" id="JBDFQZ010000013">
    <property type="protein sequence ID" value="KAK9670168.1"/>
    <property type="molecule type" value="Genomic_DNA"/>
</dbReference>
<evidence type="ECO:0000256" key="1">
    <source>
        <dbReference type="ARBA" id="ARBA00006643"/>
    </source>
</evidence>
<protein>
    <recommendedName>
        <fullName evidence="4">DYW domain-containing protein</fullName>
    </recommendedName>
</protein>
<organism evidence="5 6">
    <name type="scientific">Saponaria officinalis</name>
    <name type="common">Common soapwort</name>
    <name type="synonym">Lychnis saponaria</name>
    <dbReference type="NCBI Taxonomy" id="3572"/>
    <lineage>
        <taxon>Eukaryota</taxon>
        <taxon>Viridiplantae</taxon>
        <taxon>Streptophyta</taxon>
        <taxon>Embryophyta</taxon>
        <taxon>Tracheophyta</taxon>
        <taxon>Spermatophyta</taxon>
        <taxon>Magnoliopsida</taxon>
        <taxon>eudicotyledons</taxon>
        <taxon>Gunneridae</taxon>
        <taxon>Pentapetalae</taxon>
        <taxon>Caryophyllales</taxon>
        <taxon>Caryophyllaceae</taxon>
        <taxon>Caryophylleae</taxon>
        <taxon>Saponaria</taxon>
    </lineage>
</organism>
<dbReference type="PROSITE" id="PS51375">
    <property type="entry name" value="PPR"/>
    <property type="match status" value="6"/>
</dbReference>
<gene>
    <name evidence="5" type="ORF">RND81_13G182800</name>
</gene>
<dbReference type="PANTHER" id="PTHR47926:SF523">
    <property type="entry name" value="DYW DOMAIN-CONTAINING PROTEIN"/>
    <property type="match status" value="1"/>
</dbReference>
<dbReference type="Proteomes" id="UP001443914">
    <property type="component" value="Unassembled WGS sequence"/>
</dbReference>
<dbReference type="GO" id="GO:0008270">
    <property type="term" value="F:zinc ion binding"/>
    <property type="evidence" value="ECO:0007669"/>
    <property type="project" value="InterPro"/>
</dbReference>
<dbReference type="NCBIfam" id="TIGR00756">
    <property type="entry name" value="PPR"/>
    <property type="match status" value="7"/>
</dbReference>
<dbReference type="InterPro" id="IPR046960">
    <property type="entry name" value="PPR_At4g14850-like_plant"/>
</dbReference>
<evidence type="ECO:0000256" key="2">
    <source>
        <dbReference type="ARBA" id="ARBA00022737"/>
    </source>
</evidence>
<dbReference type="Pfam" id="PF14432">
    <property type="entry name" value="DYW_deaminase"/>
    <property type="match status" value="1"/>
</dbReference>
<feature type="repeat" description="PPR" evidence="3">
    <location>
        <begin position="478"/>
        <end position="512"/>
    </location>
</feature>
<feature type="domain" description="DYW" evidence="4">
    <location>
        <begin position="557"/>
        <end position="649"/>
    </location>
</feature>
<dbReference type="AlphaFoldDB" id="A0AAW1GZ71"/>
<evidence type="ECO:0000256" key="3">
    <source>
        <dbReference type="PROSITE-ProRule" id="PRU00708"/>
    </source>
</evidence>
<keyword evidence="6" id="KW-1185">Reference proteome</keyword>
<dbReference type="EMBL" id="JBDFQZ010000013">
    <property type="protein sequence ID" value="KAK9670169.1"/>
    <property type="molecule type" value="Genomic_DNA"/>
</dbReference>
<feature type="repeat" description="PPR" evidence="3">
    <location>
        <begin position="238"/>
        <end position="272"/>
    </location>
</feature>
<reference evidence="5 6" key="1">
    <citation type="submission" date="2024-03" db="EMBL/GenBank/DDBJ databases">
        <title>WGS assembly of Saponaria officinalis var. Norfolk2.</title>
        <authorList>
            <person name="Jenkins J."/>
            <person name="Shu S."/>
            <person name="Grimwood J."/>
            <person name="Barry K."/>
            <person name="Goodstein D."/>
            <person name="Schmutz J."/>
            <person name="Leebens-Mack J."/>
            <person name="Osbourn A."/>
        </authorList>
    </citation>
    <scope>NUCLEOTIDE SEQUENCE [LARGE SCALE GENOMIC DNA]</scope>
    <source>
        <strain evidence="6">cv. Norfolk2</strain>
        <strain evidence="5">JIC</strain>
        <tissue evidence="5">Leaf</tissue>
    </source>
</reference>
<dbReference type="InterPro" id="IPR046848">
    <property type="entry name" value="E_motif"/>
</dbReference>
<dbReference type="GO" id="GO:0009451">
    <property type="term" value="P:RNA modification"/>
    <property type="evidence" value="ECO:0007669"/>
    <property type="project" value="InterPro"/>
</dbReference>
<dbReference type="FunFam" id="1.25.40.10:FF:000184">
    <property type="entry name" value="Pentatricopeptide repeat-containing protein, chloroplastic"/>
    <property type="match status" value="1"/>
</dbReference>
<evidence type="ECO:0000313" key="5">
    <source>
        <dbReference type="EMBL" id="KAK9670169.1"/>
    </source>
</evidence>
<evidence type="ECO:0000259" key="4">
    <source>
        <dbReference type="Pfam" id="PF14432"/>
    </source>
</evidence>
<dbReference type="Pfam" id="PF01535">
    <property type="entry name" value="PPR"/>
    <property type="match status" value="3"/>
</dbReference>
<dbReference type="Pfam" id="PF13041">
    <property type="entry name" value="PPR_2"/>
    <property type="match status" value="3"/>
</dbReference>
<feature type="repeat" description="PPR" evidence="3">
    <location>
        <begin position="310"/>
        <end position="340"/>
    </location>
</feature>
<accession>A0AAW1GZ71</accession>
<feature type="repeat" description="PPR" evidence="3">
    <location>
        <begin position="341"/>
        <end position="375"/>
    </location>
</feature>
<dbReference type="Gene3D" id="1.25.40.10">
    <property type="entry name" value="Tetratricopeptide repeat domain"/>
    <property type="match status" value="5"/>
</dbReference>
<dbReference type="Pfam" id="PF20431">
    <property type="entry name" value="E_motif"/>
    <property type="match status" value="1"/>
</dbReference>
<evidence type="ECO:0000313" key="6">
    <source>
        <dbReference type="Proteomes" id="UP001443914"/>
    </source>
</evidence>
<comment type="similarity">
    <text evidence="1">Belongs to the PPR family. PCMP-H subfamily.</text>
</comment>
<dbReference type="InterPro" id="IPR002885">
    <property type="entry name" value="PPR_rpt"/>
</dbReference>
<feature type="repeat" description="PPR" evidence="3">
    <location>
        <begin position="103"/>
        <end position="137"/>
    </location>
</feature>
<dbReference type="FunFam" id="1.25.40.10:FF:000348">
    <property type="entry name" value="Pentatricopeptide repeat-containing protein chloroplastic"/>
    <property type="match status" value="1"/>
</dbReference>
<dbReference type="InterPro" id="IPR046849">
    <property type="entry name" value="E2_motif"/>
</dbReference>
<dbReference type="InterPro" id="IPR011990">
    <property type="entry name" value="TPR-like_helical_dom_sf"/>
</dbReference>
<dbReference type="InterPro" id="IPR032867">
    <property type="entry name" value="DYW_dom"/>
</dbReference>
<dbReference type="Pfam" id="PF20430">
    <property type="entry name" value="Eplus_motif"/>
    <property type="match status" value="1"/>
</dbReference>
<sequence length="649" mass="72888">MRPSTLTLPRLSADTLRKITFQTTTAATHEPPPNTTLQHHIISLLETKCTTLNHLKQIHTQIIHHGFHQNSFIITKLIRTLTRLNHPISAYPSAVFRHVRHPNAFLWTAMLRGHVVNGEVLESVMLYSSMRRSNVIPTSFTFCALFKGCILINDVVLGRQFHGQMVKFGGFVFELFSYAWNTLVDMYVKCGVLGCARKVFDEMPVRDVFSWTSLIFAYAKVGEIESARELFDELGVKDVVVWSAMITAYAQNAQPKECLALFEMMQSCGIEADEYTLASVISACAQLGTTKYALSIRAIAEMLGNGPETNVVIGSALVDMYSKCGRVDDAFDIFRVMKERNVYTYSSMILGFAVHGRADAAMKLFNDMEMSNIRPNHVTFVGVLTACSHAGMVEEGRRLFRIMEETYGVVPTADHFTCMVDLLGRSGHLEEALGLANSLASHPHGGVWGALLGACNIYNNPDIAAIAADRLFELEPDGIGNYVLLFNILATAGRWDTAIRLQKRMKEKGLKKYPARSWVEGKKGSVHEFFAGDLTHPRCDEIKHVLDDLLNKLKLHGYQPILGSVSYDMCDDDKREILMAHSEKLALAFELLTTESDHTIRIMKNLRICEDCHVFMCGASKITKREIIVRDNMRFHHFHDGVCSCGNFW</sequence>
<proteinExistence type="inferred from homology"/>
<comment type="caution">
    <text evidence="5">The sequence shown here is derived from an EMBL/GenBank/DDBJ whole genome shotgun (WGS) entry which is preliminary data.</text>
</comment>
<name>A0AAW1GZ71_SAPOF</name>
<feature type="repeat" description="PPR" evidence="3">
    <location>
        <begin position="207"/>
        <end position="237"/>
    </location>
</feature>
<dbReference type="PANTHER" id="PTHR47926">
    <property type="entry name" value="PENTATRICOPEPTIDE REPEAT-CONTAINING PROTEIN"/>
    <property type="match status" value="1"/>
</dbReference>
<keyword evidence="2" id="KW-0677">Repeat</keyword>
<dbReference type="GO" id="GO:0003723">
    <property type="term" value="F:RNA binding"/>
    <property type="evidence" value="ECO:0007669"/>
    <property type="project" value="InterPro"/>
</dbReference>